<dbReference type="EMBL" id="CP003743">
    <property type="protein sequence ID" value="AGI74742.1"/>
    <property type="molecule type" value="Genomic_DNA"/>
</dbReference>
<proteinExistence type="predicted"/>
<dbReference type="Proteomes" id="UP000004688">
    <property type="component" value="Plasmid pOA238_118"/>
</dbReference>
<organism evidence="1 2">
    <name type="scientific">Octadecabacter arcticus 238</name>
    <dbReference type="NCBI Taxonomy" id="391616"/>
    <lineage>
        <taxon>Bacteria</taxon>
        <taxon>Pseudomonadati</taxon>
        <taxon>Pseudomonadota</taxon>
        <taxon>Alphaproteobacteria</taxon>
        <taxon>Rhodobacterales</taxon>
        <taxon>Roseobacteraceae</taxon>
        <taxon>Octadecabacter</taxon>
    </lineage>
</organism>
<keyword evidence="2" id="KW-1185">Reference proteome</keyword>
<protein>
    <submittedName>
        <fullName evidence="1">Uncharacterized protein</fullName>
    </submittedName>
</protein>
<sequence>MSTSFIDTSSLLIVIIFLTVLVAVRQIIVSNPNTFRKHIGPNGGRITFCETYQVDKSTKISLYEIDGQTYAILHGGAKTPNLFPINQLSKLDV</sequence>
<evidence type="ECO:0000313" key="1">
    <source>
        <dbReference type="EMBL" id="AGI74742.1"/>
    </source>
</evidence>
<reference evidence="1 2" key="1">
    <citation type="journal article" date="2013" name="PLoS ONE">
        <title>Poles Apart: Arctic and Antarctic Octadecabacter strains Share High Genome Plasticity and a New Type of Xanthorhodopsin.</title>
        <authorList>
            <person name="Vollmers J."/>
            <person name="Voget S."/>
            <person name="Dietrich S."/>
            <person name="Gollnow K."/>
            <person name="Smits M."/>
            <person name="Meyer K."/>
            <person name="Brinkhoff T."/>
            <person name="Simon M."/>
            <person name="Daniel R."/>
        </authorList>
    </citation>
    <scope>NUCLEOTIDE SEQUENCE [LARGE SCALE GENOMIC DNA]</scope>
    <source>
        <strain evidence="1 2">238</strain>
        <plasmid evidence="2">Plasmid pOA238_118</plasmid>
    </source>
</reference>
<keyword evidence="1" id="KW-0614">Plasmid</keyword>
<evidence type="ECO:0000313" key="2">
    <source>
        <dbReference type="Proteomes" id="UP000004688"/>
    </source>
</evidence>
<dbReference type="KEGG" id="oar:OA238_118p0450"/>
<name>M9RRD2_9RHOB</name>
<dbReference type="AlphaFoldDB" id="M9RRD2"/>
<dbReference type="HOGENOM" id="CLU_2396746_0_0_5"/>
<gene>
    <name evidence="1" type="ORF">OA238_118p0450</name>
</gene>
<accession>M9RRD2</accession>
<geneLocation type="plasmid" evidence="1 2">
    <name>pOA238_118</name>
</geneLocation>